<dbReference type="AlphaFoldDB" id="A0A5B7GGX7"/>
<gene>
    <name evidence="1" type="ORF">E2C01_050791</name>
</gene>
<organism evidence="1 2">
    <name type="scientific">Portunus trituberculatus</name>
    <name type="common">Swimming crab</name>
    <name type="synonym">Neptunus trituberculatus</name>
    <dbReference type="NCBI Taxonomy" id="210409"/>
    <lineage>
        <taxon>Eukaryota</taxon>
        <taxon>Metazoa</taxon>
        <taxon>Ecdysozoa</taxon>
        <taxon>Arthropoda</taxon>
        <taxon>Crustacea</taxon>
        <taxon>Multicrustacea</taxon>
        <taxon>Malacostraca</taxon>
        <taxon>Eumalacostraca</taxon>
        <taxon>Eucarida</taxon>
        <taxon>Decapoda</taxon>
        <taxon>Pleocyemata</taxon>
        <taxon>Brachyura</taxon>
        <taxon>Eubrachyura</taxon>
        <taxon>Portunoidea</taxon>
        <taxon>Portunidae</taxon>
        <taxon>Portuninae</taxon>
        <taxon>Portunus</taxon>
    </lineage>
</organism>
<name>A0A5B7GGX7_PORTR</name>
<protein>
    <submittedName>
        <fullName evidence="1">Uncharacterized protein</fullName>
    </submittedName>
</protein>
<dbReference type="Proteomes" id="UP000324222">
    <property type="component" value="Unassembled WGS sequence"/>
</dbReference>
<evidence type="ECO:0000313" key="1">
    <source>
        <dbReference type="EMBL" id="MPC56826.1"/>
    </source>
</evidence>
<reference evidence="1 2" key="1">
    <citation type="submission" date="2019-05" db="EMBL/GenBank/DDBJ databases">
        <title>Another draft genome of Portunus trituberculatus and its Hox gene families provides insights of decapod evolution.</title>
        <authorList>
            <person name="Jeong J.-H."/>
            <person name="Song I."/>
            <person name="Kim S."/>
            <person name="Choi T."/>
            <person name="Kim D."/>
            <person name="Ryu S."/>
            <person name="Kim W."/>
        </authorList>
    </citation>
    <scope>NUCLEOTIDE SEQUENCE [LARGE SCALE GENOMIC DNA]</scope>
    <source>
        <tissue evidence="1">Muscle</tissue>
    </source>
</reference>
<comment type="caution">
    <text evidence="1">The sequence shown here is derived from an EMBL/GenBank/DDBJ whole genome shotgun (WGS) entry which is preliminary data.</text>
</comment>
<accession>A0A5B7GGX7</accession>
<dbReference type="EMBL" id="VSRR010014285">
    <property type="protein sequence ID" value="MPC56826.1"/>
    <property type="molecule type" value="Genomic_DNA"/>
</dbReference>
<evidence type="ECO:0000313" key="2">
    <source>
        <dbReference type="Proteomes" id="UP000324222"/>
    </source>
</evidence>
<keyword evidence="2" id="KW-1185">Reference proteome</keyword>
<proteinExistence type="predicted"/>
<sequence length="107" mass="12027">MAGHTGRWPRPEVTLTASRRRGQGLSLWCGREARSWPAAATNPHSLGGLRYFRHVARQQVRLPQCFLDTITNTGCTEGRGWTPLFVHNITDEEVLGAAHEEAQRHNN</sequence>